<organism evidence="3 4">
    <name type="scientific">Anthostomella pinea</name>
    <dbReference type="NCBI Taxonomy" id="933095"/>
    <lineage>
        <taxon>Eukaryota</taxon>
        <taxon>Fungi</taxon>
        <taxon>Dikarya</taxon>
        <taxon>Ascomycota</taxon>
        <taxon>Pezizomycotina</taxon>
        <taxon>Sordariomycetes</taxon>
        <taxon>Xylariomycetidae</taxon>
        <taxon>Xylariales</taxon>
        <taxon>Xylariaceae</taxon>
        <taxon>Anthostomella</taxon>
    </lineage>
</organism>
<dbReference type="EMBL" id="CAUWAG010000006">
    <property type="protein sequence ID" value="CAJ2504008.1"/>
    <property type="molecule type" value="Genomic_DNA"/>
</dbReference>
<keyword evidence="2" id="KW-0812">Transmembrane</keyword>
<sequence length="265" mass="28514">MENYYKYPVDYSEDISPKYPDVQQNQAWLEVVPNQAPLYPLPAHIQPIAELEANSPVQSTREDNPNTATVWQSKRRRVLGLTVPLFWTFLFVLAVILAVGIGGGVGGALKARRSPTRDTSSSPPIPSDGGCPRIQGQTYTPHAVNGQPIPLEAGAVGQQFQQQCWTNYPASPAAKTHDILRIYMPTLEDCMMACAEYNWAYRAGLRGDAGVGGGYCIAVSIVKAGAGFCYLKNGTTGGNDTMGRPDVYSSAVLITNTTDIAVAGS</sequence>
<name>A0AAI8VFL7_9PEZI</name>
<dbReference type="Proteomes" id="UP001295740">
    <property type="component" value="Unassembled WGS sequence"/>
</dbReference>
<evidence type="ECO:0000256" key="1">
    <source>
        <dbReference type="SAM" id="MobiDB-lite"/>
    </source>
</evidence>
<accession>A0AAI8VFL7</accession>
<keyword evidence="2" id="KW-1133">Transmembrane helix</keyword>
<evidence type="ECO:0000313" key="4">
    <source>
        <dbReference type="Proteomes" id="UP001295740"/>
    </source>
</evidence>
<proteinExistence type="predicted"/>
<evidence type="ECO:0000313" key="3">
    <source>
        <dbReference type="EMBL" id="CAJ2504008.1"/>
    </source>
</evidence>
<reference evidence="3" key="1">
    <citation type="submission" date="2023-10" db="EMBL/GenBank/DDBJ databases">
        <authorList>
            <person name="Hackl T."/>
        </authorList>
    </citation>
    <scope>NUCLEOTIDE SEQUENCE</scope>
</reference>
<evidence type="ECO:0000256" key="2">
    <source>
        <dbReference type="SAM" id="Phobius"/>
    </source>
</evidence>
<keyword evidence="4" id="KW-1185">Reference proteome</keyword>
<dbReference type="AlphaFoldDB" id="A0AAI8VFL7"/>
<protein>
    <submittedName>
        <fullName evidence="3">Uu.00g114020.m01.CDS01</fullName>
    </submittedName>
</protein>
<feature type="compositionally biased region" description="Low complexity" evidence="1">
    <location>
        <begin position="117"/>
        <end position="132"/>
    </location>
</feature>
<feature type="region of interest" description="Disordered" evidence="1">
    <location>
        <begin position="107"/>
        <end position="137"/>
    </location>
</feature>
<keyword evidence="2" id="KW-0472">Membrane</keyword>
<comment type="caution">
    <text evidence="3">The sequence shown here is derived from an EMBL/GenBank/DDBJ whole genome shotgun (WGS) entry which is preliminary data.</text>
</comment>
<gene>
    <name evidence="3" type="ORF">KHLLAP_LOCUS4476</name>
</gene>
<feature type="transmembrane region" description="Helical" evidence="2">
    <location>
        <begin position="85"/>
        <end position="109"/>
    </location>
</feature>